<organism evidence="2">
    <name type="scientific">Dichomitus squalens</name>
    <dbReference type="NCBI Taxonomy" id="114155"/>
    <lineage>
        <taxon>Eukaryota</taxon>
        <taxon>Fungi</taxon>
        <taxon>Dikarya</taxon>
        <taxon>Basidiomycota</taxon>
        <taxon>Agaricomycotina</taxon>
        <taxon>Agaricomycetes</taxon>
        <taxon>Polyporales</taxon>
        <taxon>Polyporaceae</taxon>
        <taxon>Dichomitus</taxon>
    </lineage>
</organism>
<accession>A0A4Q9MFG4</accession>
<feature type="region of interest" description="Disordered" evidence="1">
    <location>
        <begin position="66"/>
        <end position="111"/>
    </location>
</feature>
<dbReference type="Proteomes" id="UP000292957">
    <property type="component" value="Unassembled WGS sequence"/>
</dbReference>
<evidence type="ECO:0000313" key="2">
    <source>
        <dbReference type="EMBL" id="TBU26029.1"/>
    </source>
</evidence>
<evidence type="ECO:0000256" key="1">
    <source>
        <dbReference type="SAM" id="MobiDB-lite"/>
    </source>
</evidence>
<dbReference type="EMBL" id="ML143452">
    <property type="protein sequence ID" value="TBU26029.1"/>
    <property type="molecule type" value="Genomic_DNA"/>
</dbReference>
<gene>
    <name evidence="2" type="ORF">BD311DRAFT_466204</name>
</gene>
<feature type="compositionally biased region" description="Polar residues" evidence="1">
    <location>
        <begin position="93"/>
        <end position="111"/>
    </location>
</feature>
<protein>
    <submittedName>
        <fullName evidence="2">Uncharacterized protein</fullName>
    </submittedName>
</protein>
<dbReference type="AlphaFoldDB" id="A0A4Q9MFG4"/>
<sequence>MMSAFNLVWIGPWAGCRSSSCFGTRTGKTARRTRSLLGCSRLKYIRITRSFDNCWDYVAQASEMMATRDANRTSTSAPISRRSPLSTGPAIDDSTTMPPSTRSSVSAPPPR</sequence>
<proteinExistence type="predicted"/>
<name>A0A4Q9MFG4_9APHY</name>
<reference evidence="2" key="1">
    <citation type="submission" date="2019-01" db="EMBL/GenBank/DDBJ databases">
        <title>Draft genome sequences of three monokaryotic isolates of the white-rot basidiomycete fungus Dichomitus squalens.</title>
        <authorList>
            <consortium name="DOE Joint Genome Institute"/>
            <person name="Lopez S.C."/>
            <person name="Andreopoulos B."/>
            <person name="Pangilinan J."/>
            <person name="Lipzen A."/>
            <person name="Riley R."/>
            <person name="Ahrendt S."/>
            <person name="Ng V."/>
            <person name="Barry K."/>
            <person name="Daum C."/>
            <person name="Grigoriev I.V."/>
            <person name="Hilden K.S."/>
            <person name="Makela M.R."/>
            <person name="de Vries R.P."/>
        </authorList>
    </citation>
    <scope>NUCLEOTIDE SEQUENCE [LARGE SCALE GENOMIC DNA]</scope>
    <source>
        <strain evidence="2">OM18370.1</strain>
    </source>
</reference>
<feature type="compositionally biased region" description="Polar residues" evidence="1">
    <location>
        <begin position="72"/>
        <end position="86"/>
    </location>
</feature>